<protein>
    <recommendedName>
        <fullName evidence="3">N-acetyltransferase</fullName>
    </recommendedName>
</protein>
<name>A0A917FVF8_9BACL</name>
<dbReference type="AlphaFoldDB" id="A0A917FVF8"/>
<comment type="caution">
    <text evidence="1">The sequence shown here is derived from an EMBL/GenBank/DDBJ whole genome shotgun (WGS) entry which is preliminary data.</text>
</comment>
<dbReference type="Proteomes" id="UP000637643">
    <property type="component" value="Unassembled WGS sequence"/>
</dbReference>
<organism evidence="1 2">
    <name type="scientific">Paenibacillus albidus</name>
    <dbReference type="NCBI Taxonomy" id="2041023"/>
    <lineage>
        <taxon>Bacteria</taxon>
        <taxon>Bacillati</taxon>
        <taxon>Bacillota</taxon>
        <taxon>Bacilli</taxon>
        <taxon>Bacillales</taxon>
        <taxon>Paenibacillaceae</taxon>
        <taxon>Paenibacillus</taxon>
    </lineage>
</organism>
<gene>
    <name evidence="1" type="ORF">GCM10010912_58940</name>
</gene>
<evidence type="ECO:0000313" key="2">
    <source>
        <dbReference type="Proteomes" id="UP000637643"/>
    </source>
</evidence>
<reference evidence="1" key="1">
    <citation type="journal article" date="2014" name="Int. J. Syst. Evol. Microbiol.">
        <title>Complete genome sequence of Corynebacterium casei LMG S-19264T (=DSM 44701T), isolated from a smear-ripened cheese.</title>
        <authorList>
            <consortium name="US DOE Joint Genome Institute (JGI-PGF)"/>
            <person name="Walter F."/>
            <person name="Albersmeier A."/>
            <person name="Kalinowski J."/>
            <person name="Ruckert C."/>
        </authorList>
    </citation>
    <scope>NUCLEOTIDE SEQUENCE</scope>
    <source>
        <strain evidence="1">CGMCC 1.16134</strain>
    </source>
</reference>
<keyword evidence="2" id="KW-1185">Reference proteome</keyword>
<proteinExistence type="predicted"/>
<dbReference type="EMBL" id="BMKR01000041">
    <property type="protein sequence ID" value="GGG06539.1"/>
    <property type="molecule type" value="Genomic_DNA"/>
</dbReference>
<evidence type="ECO:0000313" key="1">
    <source>
        <dbReference type="EMBL" id="GGG06539.1"/>
    </source>
</evidence>
<sequence length="92" mass="10909">MNTGTKVELRPVSLEDFRRTYEAYRLDCLPGIEYYLTAYTWSGNVRAIRSYEKCGFVVEGRLRNDAYVDGKYYDTVIMGLLKEDFKMREKRI</sequence>
<reference evidence="1" key="2">
    <citation type="submission" date="2020-09" db="EMBL/GenBank/DDBJ databases">
        <authorList>
            <person name="Sun Q."/>
            <person name="Zhou Y."/>
        </authorList>
    </citation>
    <scope>NUCLEOTIDE SEQUENCE</scope>
    <source>
        <strain evidence="1">CGMCC 1.16134</strain>
    </source>
</reference>
<dbReference type="InterPro" id="IPR016181">
    <property type="entry name" value="Acyl_CoA_acyltransferase"/>
</dbReference>
<dbReference type="Gene3D" id="3.40.630.30">
    <property type="match status" value="1"/>
</dbReference>
<accession>A0A917FVF8</accession>
<dbReference type="SUPFAM" id="SSF55729">
    <property type="entry name" value="Acyl-CoA N-acyltransferases (Nat)"/>
    <property type="match status" value="1"/>
</dbReference>
<evidence type="ECO:0008006" key="3">
    <source>
        <dbReference type="Google" id="ProtNLM"/>
    </source>
</evidence>
<dbReference type="RefSeq" id="WP_229696426.1">
    <property type="nucleotide sequence ID" value="NZ_BMKR01000041.1"/>
</dbReference>